<keyword evidence="2" id="KW-1185">Reference proteome</keyword>
<dbReference type="Proteomes" id="UP000276776">
    <property type="component" value="Unassembled WGS sequence"/>
</dbReference>
<sequence>MKASGLGDGAAMAAVVAAVAAAKKKAPARKKEEKGGACTLQHNSMATCRCSSIFGMNYKQQLLLHCTPL</sequence>
<dbReference type="AlphaFoldDB" id="A0A0N5D073"/>
<evidence type="ECO:0000313" key="3">
    <source>
        <dbReference type="WBParaSite" id="TCLT_0000618401-mRNA-1"/>
    </source>
</evidence>
<gene>
    <name evidence="1" type="ORF">TCLT_LOCUS6173</name>
</gene>
<organism evidence="3">
    <name type="scientific">Thelazia callipaeda</name>
    <name type="common">Oriental eyeworm</name>
    <name type="synonym">Parasitic nematode</name>
    <dbReference type="NCBI Taxonomy" id="103827"/>
    <lineage>
        <taxon>Eukaryota</taxon>
        <taxon>Metazoa</taxon>
        <taxon>Ecdysozoa</taxon>
        <taxon>Nematoda</taxon>
        <taxon>Chromadorea</taxon>
        <taxon>Rhabditida</taxon>
        <taxon>Spirurina</taxon>
        <taxon>Spiruromorpha</taxon>
        <taxon>Thelazioidea</taxon>
        <taxon>Thelaziidae</taxon>
        <taxon>Thelazia</taxon>
    </lineage>
</organism>
<reference evidence="3" key="1">
    <citation type="submission" date="2017-02" db="UniProtKB">
        <authorList>
            <consortium name="WormBaseParasite"/>
        </authorList>
    </citation>
    <scope>IDENTIFICATION</scope>
</reference>
<accession>A0A0N5D073</accession>
<reference evidence="1 2" key="2">
    <citation type="submission" date="2018-11" db="EMBL/GenBank/DDBJ databases">
        <authorList>
            <consortium name="Pathogen Informatics"/>
        </authorList>
    </citation>
    <scope>NUCLEOTIDE SEQUENCE [LARGE SCALE GENOMIC DNA]</scope>
</reference>
<dbReference type="WBParaSite" id="TCLT_0000618401-mRNA-1">
    <property type="protein sequence ID" value="TCLT_0000618401-mRNA-1"/>
    <property type="gene ID" value="TCLT_0000618401"/>
</dbReference>
<proteinExistence type="predicted"/>
<evidence type="ECO:0000313" key="1">
    <source>
        <dbReference type="EMBL" id="VDN03498.1"/>
    </source>
</evidence>
<name>A0A0N5D073_THECL</name>
<evidence type="ECO:0000313" key="2">
    <source>
        <dbReference type="Proteomes" id="UP000276776"/>
    </source>
</evidence>
<protein>
    <submittedName>
        <fullName evidence="3">Secreted protein</fullName>
    </submittedName>
</protein>
<dbReference type="EMBL" id="UYYF01004395">
    <property type="protein sequence ID" value="VDN03498.1"/>
    <property type="molecule type" value="Genomic_DNA"/>
</dbReference>